<gene>
    <name evidence="2" type="ORF">BDV95DRAFT_502708</name>
</gene>
<protein>
    <recommendedName>
        <fullName evidence="1">BTB domain-containing protein</fullName>
    </recommendedName>
</protein>
<dbReference type="CDD" id="cd18186">
    <property type="entry name" value="BTB_POZ_ZBTB_KLHL-like"/>
    <property type="match status" value="1"/>
</dbReference>
<keyword evidence="3" id="KW-1185">Reference proteome</keyword>
<comment type="caution">
    <text evidence="2">The sequence shown here is derived from an EMBL/GenBank/DDBJ whole genome shotgun (WGS) entry which is preliminary data.</text>
</comment>
<dbReference type="OrthoDB" id="6359816at2759"/>
<evidence type="ECO:0000313" key="2">
    <source>
        <dbReference type="EMBL" id="KAF2867321.1"/>
    </source>
</evidence>
<organism evidence="2 3">
    <name type="scientific">Massariosphaeria phaeospora</name>
    <dbReference type="NCBI Taxonomy" id="100035"/>
    <lineage>
        <taxon>Eukaryota</taxon>
        <taxon>Fungi</taxon>
        <taxon>Dikarya</taxon>
        <taxon>Ascomycota</taxon>
        <taxon>Pezizomycotina</taxon>
        <taxon>Dothideomycetes</taxon>
        <taxon>Pleosporomycetidae</taxon>
        <taxon>Pleosporales</taxon>
        <taxon>Pleosporales incertae sedis</taxon>
        <taxon>Massariosphaeria</taxon>
    </lineage>
</organism>
<evidence type="ECO:0000259" key="1">
    <source>
        <dbReference type="PROSITE" id="PS50097"/>
    </source>
</evidence>
<evidence type="ECO:0000313" key="3">
    <source>
        <dbReference type="Proteomes" id="UP000481861"/>
    </source>
</evidence>
<dbReference type="PANTHER" id="PTHR47843">
    <property type="entry name" value="BTB DOMAIN-CONTAINING PROTEIN-RELATED"/>
    <property type="match status" value="1"/>
</dbReference>
<dbReference type="InterPro" id="IPR011333">
    <property type="entry name" value="SKP1/BTB/POZ_sf"/>
</dbReference>
<proteinExistence type="predicted"/>
<reference evidence="2 3" key="1">
    <citation type="submission" date="2020-01" db="EMBL/GenBank/DDBJ databases">
        <authorList>
            <consortium name="DOE Joint Genome Institute"/>
            <person name="Haridas S."/>
            <person name="Albert R."/>
            <person name="Binder M."/>
            <person name="Bloem J."/>
            <person name="Labutti K."/>
            <person name="Salamov A."/>
            <person name="Andreopoulos B."/>
            <person name="Baker S.E."/>
            <person name="Barry K."/>
            <person name="Bills G."/>
            <person name="Bluhm B.H."/>
            <person name="Cannon C."/>
            <person name="Castanera R."/>
            <person name="Culley D.E."/>
            <person name="Daum C."/>
            <person name="Ezra D."/>
            <person name="Gonzalez J.B."/>
            <person name="Henrissat B."/>
            <person name="Kuo A."/>
            <person name="Liang C."/>
            <person name="Lipzen A."/>
            <person name="Lutzoni F."/>
            <person name="Magnuson J."/>
            <person name="Mondo S."/>
            <person name="Nolan M."/>
            <person name="Ohm R."/>
            <person name="Pangilinan J."/>
            <person name="Park H.-J.H."/>
            <person name="Ramirez L."/>
            <person name="Alfaro M."/>
            <person name="Sun H."/>
            <person name="Tritt A."/>
            <person name="Yoshinaga Y."/>
            <person name="Zwiers L.-H.L."/>
            <person name="Turgeon B.G."/>
            <person name="Goodwin S.B."/>
            <person name="Spatafora J.W."/>
            <person name="Crous P.W."/>
            <person name="Grigoriev I.V."/>
        </authorList>
    </citation>
    <scope>NUCLEOTIDE SEQUENCE [LARGE SCALE GENOMIC DNA]</scope>
    <source>
        <strain evidence="2 3">CBS 611.86</strain>
    </source>
</reference>
<feature type="domain" description="BTB" evidence="1">
    <location>
        <begin position="10"/>
        <end position="77"/>
    </location>
</feature>
<dbReference type="AlphaFoldDB" id="A0A7C8M4C1"/>
<dbReference type="SUPFAM" id="SSF54695">
    <property type="entry name" value="POZ domain"/>
    <property type="match status" value="1"/>
</dbReference>
<dbReference type="Pfam" id="PF00651">
    <property type="entry name" value="BTB"/>
    <property type="match status" value="1"/>
</dbReference>
<dbReference type="Proteomes" id="UP000481861">
    <property type="component" value="Unassembled WGS sequence"/>
</dbReference>
<accession>A0A7C8M4C1</accession>
<sequence>RSLLESGAYSDLIITCGSDSYKVHKAVVCTQANFFARAIKVYLKEADEALVDLPEDDPSIIKLLVQYLYEAEYAPVSPVETPNALLNHLSTIIKTLRSQQPYDRNRNYCRYKCSRFICEECCPPPKHASTSSSDQLLLHAKMYKVAEKYSVTGLKLLAEEKFARAAAEYWNTADFITAAHYAFTTTVESDKGLREDAGLRDIVISTIAKSMTLITRPEIQSLMNEYQGLALQVLLEEHGWRGNSMGLTHMVEDHMVEDLEDQFI</sequence>
<dbReference type="Gene3D" id="3.30.710.10">
    <property type="entry name" value="Potassium Channel Kv1.1, Chain A"/>
    <property type="match status" value="1"/>
</dbReference>
<name>A0A7C8M4C1_9PLEO</name>
<dbReference type="PROSITE" id="PS50097">
    <property type="entry name" value="BTB"/>
    <property type="match status" value="1"/>
</dbReference>
<feature type="non-terminal residue" evidence="2">
    <location>
        <position position="1"/>
    </location>
</feature>
<dbReference type="EMBL" id="JAADJZ010000023">
    <property type="protein sequence ID" value="KAF2867321.1"/>
    <property type="molecule type" value="Genomic_DNA"/>
</dbReference>
<dbReference type="InterPro" id="IPR000210">
    <property type="entry name" value="BTB/POZ_dom"/>
</dbReference>
<dbReference type="PANTHER" id="PTHR47843:SF5">
    <property type="entry name" value="BTB_POZ DOMAIN PROTEIN"/>
    <property type="match status" value="1"/>
</dbReference>